<evidence type="ECO:0000313" key="4">
    <source>
        <dbReference type="EMBL" id="ABK43336.1"/>
    </source>
</evidence>
<dbReference type="AlphaFoldDB" id="A0L5U3"/>
<dbReference type="PROSITE" id="PS51257">
    <property type="entry name" value="PROKAR_LIPOPROTEIN"/>
    <property type="match status" value="1"/>
</dbReference>
<dbReference type="RefSeq" id="WP_011712496.1">
    <property type="nucleotide sequence ID" value="NC_008576.1"/>
</dbReference>
<keyword evidence="1" id="KW-0677">Repeat</keyword>
<dbReference type="Pfam" id="PF13432">
    <property type="entry name" value="TPR_16"/>
    <property type="match status" value="3"/>
</dbReference>
<dbReference type="Gene3D" id="1.25.40.10">
    <property type="entry name" value="Tetratricopeptide repeat domain"/>
    <property type="match status" value="2"/>
</dbReference>
<dbReference type="SUPFAM" id="SSF48452">
    <property type="entry name" value="TPR-like"/>
    <property type="match status" value="3"/>
</dbReference>
<dbReference type="HOGENOM" id="CLU_007251_3_0_5"/>
<feature type="repeat" description="TPR" evidence="3">
    <location>
        <begin position="445"/>
        <end position="478"/>
    </location>
</feature>
<reference evidence="5" key="1">
    <citation type="journal article" date="2009" name="Appl. Environ. Microbiol.">
        <title>Complete genome sequence of the chemolithoautotrophic marine magnetotactic coccus strain MC-1.</title>
        <authorList>
            <person name="Schubbe S."/>
            <person name="Williams T.J."/>
            <person name="Xie G."/>
            <person name="Kiss H.E."/>
            <person name="Brettin T.S."/>
            <person name="Martinez D."/>
            <person name="Ross C.A."/>
            <person name="Schuler D."/>
            <person name="Cox B.L."/>
            <person name="Nealson K.H."/>
            <person name="Bazylinski D.A."/>
        </authorList>
    </citation>
    <scope>NUCLEOTIDE SEQUENCE [LARGE SCALE GENOMIC DNA]</scope>
    <source>
        <strain evidence="5">ATCC BAA-1437 / JCM 17883 / MC-1</strain>
    </source>
</reference>
<evidence type="ECO:0000256" key="3">
    <source>
        <dbReference type="PROSITE-ProRule" id="PRU00339"/>
    </source>
</evidence>
<dbReference type="eggNOG" id="COG4235">
    <property type="taxonomic scope" value="Bacteria"/>
</dbReference>
<reference evidence="4 5" key="2">
    <citation type="journal article" date="2012" name="Int. J. Syst. Evol. Microbiol.">
        <title>Magnetococcus marinus gen. nov., sp. nov., a marine, magnetotactic bacterium that represents a novel lineage (Magnetococcaceae fam. nov.; Magnetococcales ord. nov.) at the base of the Alphaproteobacteria.</title>
        <authorList>
            <person name="Bazylinski D.A."/>
            <person name="Williams T.J."/>
            <person name="Lefevre C.T."/>
            <person name="Berg R.J."/>
            <person name="Zhang C.L."/>
            <person name="Bowser S.S."/>
            <person name="Dean A.J."/>
            <person name="Beveridge T.J."/>
        </authorList>
    </citation>
    <scope>NUCLEOTIDE SEQUENCE [LARGE SCALE GENOMIC DNA]</scope>
    <source>
        <strain evidence="5">ATCC BAA-1437 / JCM 17883 / MC-1</strain>
    </source>
</reference>
<dbReference type="GO" id="GO:0030968">
    <property type="term" value="P:endoplasmic reticulum unfolded protein response"/>
    <property type="evidence" value="ECO:0007669"/>
    <property type="project" value="TreeGrafter"/>
</dbReference>
<dbReference type="GO" id="GO:0000030">
    <property type="term" value="F:mannosyltransferase activity"/>
    <property type="evidence" value="ECO:0007669"/>
    <property type="project" value="TreeGrafter"/>
</dbReference>
<dbReference type="EMBL" id="CP000471">
    <property type="protein sequence ID" value="ABK43336.1"/>
    <property type="molecule type" value="Genomic_DNA"/>
</dbReference>
<dbReference type="PANTHER" id="PTHR44227">
    <property type="match status" value="1"/>
</dbReference>
<dbReference type="OrthoDB" id="9766710at2"/>
<organism evidence="4 5">
    <name type="scientific">Magnetococcus marinus (strain ATCC BAA-1437 / JCM 17883 / MC-1)</name>
    <dbReference type="NCBI Taxonomy" id="156889"/>
    <lineage>
        <taxon>Bacteria</taxon>
        <taxon>Pseudomonadati</taxon>
        <taxon>Pseudomonadota</taxon>
        <taxon>Magnetococcia</taxon>
        <taxon>Magnetococcales</taxon>
        <taxon>Magnetococcaceae</taxon>
        <taxon>Magnetococcus</taxon>
    </lineage>
</organism>
<feature type="repeat" description="TPR" evidence="3">
    <location>
        <begin position="548"/>
        <end position="581"/>
    </location>
</feature>
<evidence type="ECO:0000256" key="2">
    <source>
        <dbReference type="ARBA" id="ARBA00022803"/>
    </source>
</evidence>
<keyword evidence="5" id="KW-1185">Reference proteome</keyword>
<dbReference type="PANTHER" id="PTHR44227:SF3">
    <property type="entry name" value="PROTEIN O-MANNOSYL-TRANSFERASE TMTC4"/>
    <property type="match status" value="1"/>
</dbReference>
<dbReference type="InterPro" id="IPR011990">
    <property type="entry name" value="TPR-like_helical_dom_sf"/>
</dbReference>
<proteinExistence type="predicted"/>
<dbReference type="STRING" id="156889.Mmc1_0817"/>
<dbReference type="InterPro" id="IPR052346">
    <property type="entry name" value="O-mannosyl-transferase_TMTC"/>
</dbReference>
<dbReference type="KEGG" id="mgm:Mmc1_0817"/>
<feature type="repeat" description="TPR" evidence="3">
    <location>
        <begin position="514"/>
        <end position="547"/>
    </location>
</feature>
<dbReference type="PROSITE" id="PS50005">
    <property type="entry name" value="TPR"/>
    <property type="match status" value="3"/>
</dbReference>
<dbReference type="Proteomes" id="UP000002586">
    <property type="component" value="Chromosome"/>
</dbReference>
<gene>
    <name evidence="4" type="ordered locus">Mmc1_0817</name>
</gene>
<dbReference type="eggNOG" id="COG0457">
    <property type="taxonomic scope" value="Bacteria"/>
</dbReference>
<dbReference type="SMART" id="SM00028">
    <property type="entry name" value="TPR"/>
    <property type="match status" value="12"/>
</dbReference>
<evidence type="ECO:0000313" key="5">
    <source>
        <dbReference type="Proteomes" id="UP000002586"/>
    </source>
</evidence>
<dbReference type="GO" id="GO:0035269">
    <property type="term" value="P:protein O-linked glycosylation via mannose"/>
    <property type="evidence" value="ECO:0007669"/>
    <property type="project" value="TreeGrafter"/>
</dbReference>
<keyword evidence="2 3" id="KW-0802">TPR repeat</keyword>
<accession>A0L5U3</accession>
<evidence type="ECO:0000256" key="1">
    <source>
        <dbReference type="ARBA" id="ARBA00022737"/>
    </source>
</evidence>
<dbReference type="InterPro" id="IPR019734">
    <property type="entry name" value="TPR_rpt"/>
</dbReference>
<sequence precursor="true">MHQQTLRLVHAVKKNRFKTIKAISSLVVLGLVGCTWAVESGLNQSRAETAAATTKEPHIFTPEERLADATATFSFLVGHLLLQERDWKGAEAAFTQVVESDPGAVESQVMVARLAMQGKDYEKALVHARKVVDLAPEHELARRTLATILRVLKRYPEAVVQYEELLKQDPDDSGVRLVLAQLYGRIGRAAESSKVVEALLSHPLIGWRAELAVGRGWLHQDDQAQALAAFERARAMAPEQLEPTLALGSVLQDLKKNEEAEAIYRRYLDEHPRSEVVHTRLGRLLLNVDDREGALAVFSNLQRLAPSSVQAHLSSAFILLSQERYEEALGALRLAEVQQPENSSIRYYLGQALEYLKRDEEAVGEYAKVQLGETFYPESQIRIAYLQSDLGRKKEGVEIVESLYKSHPTRVDVVLALNFLQLQNDQYEQVIQSTEEGLKLDPEESRFLFNRAMAYDKLGKWKEAEADLEAYIKVNPNDAHALNYLGYTWADRNENLEGSLELLKKAAKLAPGDGFITDSLGWVLFRMNRLSESVDAMREAVRLQPDDATIVEHLGDVLKALGRDKEAANFWQKYLKISPDNANLKEKLRQLNLP</sequence>
<dbReference type="Pfam" id="PF14559">
    <property type="entry name" value="TPR_19"/>
    <property type="match status" value="2"/>
</dbReference>
<protein>
    <submittedName>
        <fullName evidence="4">Tetratricopeptide TPR_2 repeat protein</fullName>
    </submittedName>
</protein>
<name>A0L5U3_MAGMM</name>